<evidence type="ECO:0000256" key="4">
    <source>
        <dbReference type="ARBA" id="ARBA00047317"/>
    </source>
</evidence>
<organism evidence="7 8">
    <name type="scientific">Pseudohoeflea coraliihabitans</name>
    <dbReference type="NCBI Taxonomy" id="2860393"/>
    <lineage>
        <taxon>Bacteria</taxon>
        <taxon>Pseudomonadati</taxon>
        <taxon>Pseudomonadota</taxon>
        <taxon>Alphaproteobacteria</taxon>
        <taxon>Hyphomicrobiales</taxon>
        <taxon>Rhizobiaceae</taxon>
        <taxon>Pseudohoeflea</taxon>
    </lineage>
</organism>
<evidence type="ECO:0000256" key="3">
    <source>
        <dbReference type="ARBA" id="ARBA00010763"/>
    </source>
</evidence>
<dbReference type="InterPro" id="IPR001453">
    <property type="entry name" value="MoaB/Mog_dom"/>
</dbReference>
<keyword evidence="8" id="KW-1185">Reference proteome</keyword>
<evidence type="ECO:0000256" key="1">
    <source>
        <dbReference type="ARBA" id="ARBA00002901"/>
    </source>
</evidence>
<accession>A0ABS6WR77</accession>
<dbReference type="Pfam" id="PF03454">
    <property type="entry name" value="MoeA_C"/>
    <property type="match status" value="1"/>
</dbReference>
<comment type="catalytic activity">
    <reaction evidence="4">
        <text>adenylyl-molybdopterin + molybdate = Mo-molybdopterin + AMP + H(+)</text>
        <dbReference type="Rhea" id="RHEA:35047"/>
        <dbReference type="ChEBI" id="CHEBI:15378"/>
        <dbReference type="ChEBI" id="CHEBI:36264"/>
        <dbReference type="ChEBI" id="CHEBI:62727"/>
        <dbReference type="ChEBI" id="CHEBI:71302"/>
        <dbReference type="ChEBI" id="CHEBI:456215"/>
        <dbReference type="EC" id="2.10.1.1"/>
    </reaction>
</comment>
<keyword evidence="5" id="KW-0808">Transferase</keyword>
<dbReference type="EC" id="2.10.1.1" evidence="5"/>
<sequence length="407" mass="41942">MALIPVAEALRRVTGDAAPLARSERVPLNAAAGRVLAEDLPALRTQPPFSASAMDGYAVRSADAEAPGATLAVTGVAAAGHGFEGTVKAGEAVRIFTGAPLPDGADSVVIQEECAAIDSADGDKRVRIETAARRGQNVRPAGIDFRDGHAGLPAGRLLDPAAIMLAAAMNHPHLSVRARPKVAILATGDELRLPGEPLQPGQIIASNSFGIAALVQAAGGEVLDLGIAGDSMAALDSAIDSALGHDADVLVTIGGASVGDHDLVQKAMLARGMALDFWKIAMRPGKPLMSGRLDGLRILGLPGNPASSMVCGYLFLEPLVAILAGRNSPNRIRKARLSKGLKANSERQDYMRGRLETAADGTLTAVPLAEQDSSLMRVFAEADCLIIRPPHAPEAPAGAQVDVLLLG</sequence>
<proteinExistence type="inferred from homology"/>
<keyword evidence="5" id="KW-0460">Magnesium</keyword>
<dbReference type="RefSeq" id="WP_219202543.1">
    <property type="nucleotide sequence ID" value="NZ_JAHWQX010000003.1"/>
</dbReference>
<comment type="caution">
    <text evidence="7">The sequence shown here is derived from an EMBL/GenBank/DDBJ whole genome shotgun (WGS) entry which is preliminary data.</text>
</comment>
<dbReference type="Pfam" id="PF03453">
    <property type="entry name" value="MoeA_N"/>
    <property type="match status" value="1"/>
</dbReference>
<comment type="similarity">
    <text evidence="3 5">Belongs to the MoeA family.</text>
</comment>
<keyword evidence="5" id="KW-0501">Molybdenum cofactor biosynthesis</keyword>
<dbReference type="NCBIfam" id="NF045515">
    <property type="entry name" value="Glp_gephyrin"/>
    <property type="match status" value="1"/>
</dbReference>
<dbReference type="InterPro" id="IPR005110">
    <property type="entry name" value="MoeA_linker/N"/>
</dbReference>
<gene>
    <name evidence="7" type="ORF">KY465_14465</name>
</gene>
<comment type="function">
    <text evidence="1 5">Catalyzes the insertion of molybdate into adenylated molybdopterin with the concomitant release of AMP.</text>
</comment>
<evidence type="ECO:0000313" key="7">
    <source>
        <dbReference type="EMBL" id="MBW3098484.1"/>
    </source>
</evidence>
<dbReference type="InterPro" id="IPR005111">
    <property type="entry name" value="MoeA_C_domain_IV"/>
</dbReference>
<dbReference type="InterPro" id="IPR038987">
    <property type="entry name" value="MoeA-like"/>
</dbReference>
<comment type="pathway">
    <text evidence="2 5">Cofactor biosynthesis; molybdopterin biosynthesis.</text>
</comment>
<dbReference type="CDD" id="cd00887">
    <property type="entry name" value="MoeA"/>
    <property type="match status" value="1"/>
</dbReference>
<evidence type="ECO:0000256" key="5">
    <source>
        <dbReference type="RuleBase" id="RU365090"/>
    </source>
</evidence>
<dbReference type="PANTHER" id="PTHR10192">
    <property type="entry name" value="MOLYBDOPTERIN BIOSYNTHESIS PROTEIN"/>
    <property type="match status" value="1"/>
</dbReference>
<evidence type="ECO:0000256" key="2">
    <source>
        <dbReference type="ARBA" id="ARBA00005046"/>
    </source>
</evidence>
<dbReference type="SMART" id="SM00852">
    <property type="entry name" value="MoCF_biosynth"/>
    <property type="match status" value="1"/>
</dbReference>
<evidence type="ECO:0000313" key="8">
    <source>
        <dbReference type="Proteomes" id="UP001430804"/>
    </source>
</evidence>
<name>A0ABS6WR77_9HYPH</name>
<dbReference type="Pfam" id="PF00994">
    <property type="entry name" value="MoCF_biosynth"/>
    <property type="match status" value="1"/>
</dbReference>
<evidence type="ECO:0000259" key="6">
    <source>
        <dbReference type="SMART" id="SM00852"/>
    </source>
</evidence>
<keyword evidence="5" id="KW-0479">Metal-binding</keyword>
<comment type="cofactor">
    <cofactor evidence="5">
        <name>Mg(2+)</name>
        <dbReference type="ChEBI" id="CHEBI:18420"/>
    </cofactor>
</comment>
<protein>
    <recommendedName>
        <fullName evidence="5">Molybdopterin molybdenumtransferase</fullName>
        <ecNumber evidence="5">2.10.1.1</ecNumber>
    </recommendedName>
</protein>
<reference evidence="7" key="1">
    <citation type="submission" date="2021-07" db="EMBL/GenBank/DDBJ databases">
        <title>Pseudohoeflea marina sp. nov. a polyhydroxyalcanoate-producing bacterium.</title>
        <authorList>
            <person name="Zheng W."/>
            <person name="Yu S."/>
            <person name="Huang Y."/>
        </authorList>
    </citation>
    <scope>NUCLEOTIDE SEQUENCE</scope>
    <source>
        <strain evidence="7">DP4N28-3</strain>
    </source>
</reference>
<dbReference type="EMBL" id="JAHWQX010000003">
    <property type="protein sequence ID" value="MBW3098484.1"/>
    <property type="molecule type" value="Genomic_DNA"/>
</dbReference>
<feature type="domain" description="MoaB/Mog" evidence="6">
    <location>
        <begin position="183"/>
        <end position="322"/>
    </location>
</feature>
<dbReference type="Proteomes" id="UP001430804">
    <property type="component" value="Unassembled WGS sequence"/>
</dbReference>
<dbReference type="PANTHER" id="PTHR10192:SF5">
    <property type="entry name" value="GEPHYRIN"/>
    <property type="match status" value="1"/>
</dbReference>
<keyword evidence="5" id="KW-0500">Molybdenum</keyword>